<evidence type="ECO:0000256" key="1">
    <source>
        <dbReference type="SAM" id="MobiDB-lite"/>
    </source>
</evidence>
<gene>
    <name evidence="2" type="ORF">Tco_0727408</name>
</gene>
<dbReference type="Proteomes" id="UP001151760">
    <property type="component" value="Unassembled WGS sequence"/>
</dbReference>
<sequence length="179" mass="20155">MSSQLPRAGETARTHYRDQTPRTERSDYYRLRPVLAEIEVLMRERLALQQESNSDPLVTCARSNPQSGALEARPSLGGWSTCLTTLETLVAVPRLWIMIYPYYASLTKPAKLLANALYSEILEMQTFGLQALRESTDSIDGDAITWWNAHVKTTTTEAAHAMPWAALKKMMTDKYCPDG</sequence>
<reference evidence="2" key="2">
    <citation type="submission" date="2022-01" db="EMBL/GenBank/DDBJ databases">
        <authorList>
            <person name="Yamashiro T."/>
            <person name="Shiraishi A."/>
            <person name="Satake H."/>
            <person name="Nakayama K."/>
        </authorList>
    </citation>
    <scope>NUCLEOTIDE SEQUENCE</scope>
</reference>
<accession>A0ABQ4YKS5</accession>
<evidence type="ECO:0008006" key="4">
    <source>
        <dbReference type="Google" id="ProtNLM"/>
    </source>
</evidence>
<comment type="caution">
    <text evidence="2">The sequence shown here is derived from an EMBL/GenBank/DDBJ whole genome shotgun (WGS) entry which is preliminary data.</text>
</comment>
<proteinExistence type="predicted"/>
<protein>
    <recommendedName>
        <fullName evidence="4">HAT C-terminal dimerisation domain-containing protein</fullName>
    </recommendedName>
</protein>
<feature type="region of interest" description="Disordered" evidence="1">
    <location>
        <begin position="1"/>
        <end position="23"/>
    </location>
</feature>
<feature type="compositionally biased region" description="Basic and acidic residues" evidence="1">
    <location>
        <begin position="10"/>
        <end position="23"/>
    </location>
</feature>
<name>A0ABQ4YKS5_9ASTR</name>
<dbReference type="EMBL" id="BQNB010010454">
    <property type="protein sequence ID" value="GJS77527.1"/>
    <property type="molecule type" value="Genomic_DNA"/>
</dbReference>
<evidence type="ECO:0000313" key="3">
    <source>
        <dbReference type="Proteomes" id="UP001151760"/>
    </source>
</evidence>
<reference evidence="2" key="1">
    <citation type="journal article" date="2022" name="Int. J. Mol. Sci.">
        <title>Draft Genome of Tanacetum Coccineum: Genomic Comparison of Closely Related Tanacetum-Family Plants.</title>
        <authorList>
            <person name="Yamashiro T."/>
            <person name="Shiraishi A."/>
            <person name="Nakayama K."/>
            <person name="Satake H."/>
        </authorList>
    </citation>
    <scope>NUCLEOTIDE SEQUENCE</scope>
</reference>
<organism evidence="2 3">
    <name type="scientific">Tanacetum coccineum</name>
    <dbReference type="NCBI Taxonomy" id="301880"/>
    <lineage>
        <taxon>Eukaryota</taxon>
        <taxon>Viridiplantae</taxon>
        <taxon>Streptophyta</taxon>
        <taxon>Embryophyta</taxon>
        <taxon>Tracheophyta</taxon>
        <taxon>Spermatophyta</taxon>
        <taxon>Magnoliopsida</taxon>
        <taxon>eudicotyledons</taxon>
        <taxon>Gunneridae</taxon>
        <taxon>Pentapetalae</taxon>
        <taxon>asterids</taxon>
        <taxon>campanulids</taxon>
        <taxon>Asterales</taxon>
        <taxon>Asteraceae</taxon>
        <taxon>Asteroideae</taxon>
        <taxon>Anthemideae</taxon>
        <taxon>Anthemidinae</taxon>
        <taxon>Tanacetum</taxon>
    </lineage>
</organism>
<keyword evidence="3" id="KW-1185">Reference proteome</keyword>
<evidence type="ECO:0000313" key="2">
    <source>
        <dbReference type="EMBL" id="GJS77527.1"/>
    </source>
</evidence>